<dbReference type="CDD" id="cd17321">
    <property type="entry name" value="MFS_MMR_MDR_like"/>
    <property type="match status" value="1"/>
</dbReference>
<feature type="compositionally biased region" description="Basic residues" evidence="5">
    <location>
        <begin position="416"/>
        <end position="457"/>
    </location>
</feature>
<keyword evidence="4 6" id="KW-0472">Membrane</keyword>
<dbReference type="GO" id="GO:0005886">
    <property type="term" value="C:plasma membrane"/>
    <property type="evidence" value="ECO:0007669"/>
    <property type="project" value="UniProtKB-SubCell"/>
</dbReference>
<organism evidence="8">
    <name type="scientific">Micromonospora carbonacea</name>
    <dbReference type="NCBI Taxonomy" id="47853"/>
    <lineage>
        <taxon>Bacteria</taxon>
        <taxon>Bacillati</taxon>
        <taxon>Actinomycetota</taxon>
        <taxon>Actinomycetes</taxon>
        <taxon>Micromonosporales</taxon>
        <taxon>Micromonosporaceae</taxon>
        <taxon>Micromonospora</taxon>
    </lineage>
</organism>
<evidence type="ECO:0000256" key="6">
    <source>
        <dbReference type="SAM" id="Phobius"/>
    </source>
</evidence>
<dbReference type="PANTHER" id="PTHR42718:SF48">
    <property type="entry name" value="CONSERVED TWO-DOMAIN MEMBRANE PROTEIN-RELATED"/>
    <property type="match status" value="1"/>
</dbReference>
<dbReference type="GO" id="GO:0022857">
    <property type="term" value="F:transmembrane transporter activity"/>
    <property type="evidence" value="ECO:0007669"/>
    <property type="project" value="InterPro"/>
</dbReference>
<feature type="compositionally biased region" description="Low complexity" evidence="5">
    <location>
        <begin position="332"/>
        <end position="342"/>
    </location>
</feature>
<dbReference type="InterPro" id="IPR020846">
    <property type="entry name" value="MFS_dom"/>
</dbReference>
<dbReference type="EMBL" id="CP058905">
    <property type="protein sequence ID" value="QLJ96950.1"/>
    <property type="molecule type" value="Genomic_DNA"/>
</dbReference>
<keyword evidence="3 6" id="KW-1133">Transmembrane helix</keyword>
<dbReference type="PROSITE" id="PS50850">
    <property type="entry name" value="MFS"/>
    <property type="match status" value="1"/>
</dbReference>
<proteinExistence type="predicted"/>
<evidence type="ECO:0000256" key="3">
    <source>
        <dbReference type="ARBA" id="ARBA00022989"/>
    </source>
</evidence>
<feature type="region of interest" description="Disordered" evidence="5">
    <location>
        <begin position="304"/>
        <end position="457"/>
    </location>
</feature>
<dbReference type="Gene3D" id="1.20.1720.10">
    <property type="entry name" value="Multidrug resistance protein D"/>
    <property type="match status" value="1"/>
</dbReference>
<evidence type="ECO:0000256" key="1">
    <source>
        <dbReference type="ARBA" id="ARBA00004651"/>
    </source>
</evidence>
<feature type="transmembrane region" description="Helical" evidence="6">
    <location>
        <begin position="85"/>
        <end position="104"/>
    </location>
</feature>
<dbReference type="Pfam" id="PF07690">
    <property type="entry name" value="MFS_1"/>
    <property type="match status" value="1"/>
</dbReference>
<feature type="transmembrane region" description="Helical" evidence="6">
    <location>
        <begin position="55"/>
        <end position="73"/>
    </location>
</feature>
<accession>A0A7D6CCN8</accession>
<dbReference type="InterPro" id="IPR036259">
    <property type="entry name" value="MFS_trans_sf"/>
</dbReference>
<evidence type="ECO:0000259" key="7">
    <source>
        <dbReference type="PROSITE" id="PS50850"/>
    </source>
</evidence>
<reference evidence="8" key="1">
    <citation type="submission" date="2020-08" db="EMBL/GenBank/DDBJ databases">
        <title>A bifunctional nitrone conjugated secondary metabolite targeting the ribosome.</title>
        <authorList>
            <person name="Limbrick E.M."/>
            <person name="Graf M."/>
            <person name="Derewacz D.K."/>
            <person name="Nguyen F."/>
            <person name="Spraggins J.M."/>
            <person name="Wieland M."/>
            <person name="Ynigez-Gutierrez A.E."/>
            <person name="Reisman B.J."/>
            <person name="Zinshteyn B."/>
            <person name="McCulloch K."/>
            <person name="Iverson T.M."/>
            <person name="Green R."/>
            <person name="Wilson D.N."/>
            <person name="Bachmann B.O."/>
        </authorList>
    </citation>
    <scope>NUCLEOTIDE SEQUENCE</scope>
    <source>
        <strain evidence="8">Africana</strain>
    </source>
</reference>
<gene>
    <name evidence="8" type="ORF">HZU44_18930</name>
</gene>
<evidence type="ECO:0000256" key="4">
    <source>
        <dbReference type="ARBA" id="ARBA00023136"/>
    </source>
</evidence>
<feature type="compositionally biased region" description="Low complexity" evidence="5">
    <location>
        <begin position="304"/>
        <end position="317"/>
    </location>
</feature>
<evidence type="ECO:0000313" key="8">
    <source>
        <dbReference type="EMBL" id="QLJ96950.1"/>
    </source>
</evidence>
<evidence type="ECO:0000256" key="5">
    <source>
        <dbReference type="SAM" id="MobiDB-lite"/>
    </source>
</evidence>
<dbReference type="SUPFAM" id="SSF103473">
    <property type="entry name" value="MFS general substrate transporter"/>
    <property type="match status" value="1"/>
</dbReference>
<comment type="subcellular location">
    <subcellularLocation>
        <location evidence="1">Cell membrane</location>
        <topology evidence="1">Multi-pass membrane protein</topology>
    </subcellularLocation>
</comment>
<dbReference type="InterPro" id="IPR011701">
    <property type="entry name" value="MFS"/>
</dbReference>
<feature type="transmembrane region" description="Helical" evidence="6">
    <location>
        <begin position="172"/>
        <end position="192"/>
    </location>
</feature>
<feature type="domain" description="Major facilitator superfamily (MFS) profile" evidence="7">
    <location>
        <begin position="18"/>
        <end position="475"/>
    </location>
</feature>
<feature type="transmembrane region" description="Helical" evidence="6">
    <location>
        <begin position="20"/>
        <end position="40"/>
    </location>
</feature>
<evidence type="ECO:0000256" key="2">
    <source>
        <dbReference type="ARBA" id="ARBA00022692"/>
    </source>
</evidence>
<protein>
    <submittedName>
        <fullName evidence="8">MFS transporter</fullName>
    </submittedName>
</protein>
<feature type="transmembrane region" description="Helical" evidence="6">
    <location>
        <begin position="204"/>
        <end position="223"/>
    </location>
</feature>
<name>A0A7D6CCN8_9ACTN</name>
<sequence length="475" mass="49678">MSRAATETGTGVRRRGLPVAVLLVGVFVSSLDLFIVNIAFPDLQRSFPSTGLADLSWVLSAYAIAFAALLMPAGRWADRSGRKRAFVCGLALFTVASAACAAAPSAGVLVAARVAQAAGGALMLPSSLGLMLPLYPAGRRGTAVGLWAAMGGAAAALGPPVGGLLVEAGWRWVFLVNLPIGVLAVVLALRTLPEIRDARGRAPNVLGASVLAATVAAVVAAIVQGQAWGWDSPRIVGLFAAGALGPAVSAWRAARHPAPVIEPAIPGIRSGPGRPGDPAVLRRVRRDDPRLDAVPHLGLAALGAARRAGDRPGPADGRAGGGARRAARRPVRAAGLGPGRQSAVRRRGRVVGAGDRCRTGLSPDRAACRDRRRHRLRAGAAEPVRGGHAGPAGPAPRHRHGDDEHVPADRAGPGRGGRRGRARRTPGRRRLPHRVVLHGGLRPRRRAHAHRRRRPPAPRRWTELCARRDERHCVT</sequence>
<dbReference type="PANTHER" id="PTHR42718">
    <property type="entry name" value="MAJOR FACILITATOR SUPERFAMILY MULTIDRUG TRANSPORTER MFSC"/>
    <property type="match status" value="1"/>
</dbReference>
<feature type="transmembrane region" description="Helical" evidence="6">
    <location>
        <begin position="110"/>
        <end position="132"/>
    </location>
</feature>
<keyword evidence="2 6" id="KW-0812">Transmembrane</keyword>
<feature type="transmembrane region" description="Helical" evidence="6">
    <location>
        <begin position="144"/>
        <end position="166"/>
    </location>
</feature>
<dbReference type="AlphaFoldDB" id="A0A7D6CCN8"/>